<evidence type="ECO:0000256" key="1">
    <source>
        <dbReference type="SAM" id="Phobius"/>
    </source>
</evidence>
<comment type="caution">
    <text evidence="2">The sequence shown here is derived from an EMBL/GenBank/DDBJ whole genome shotgun (WGS) entry which is preliminary data.</text>
</comment>
<gene>
    <name evidence="2" type="ORF">V1482_11690</name>
</gene>
<keyword evidence="1" id="KW-0812">Transmembrane</keyword>
<dbReference type="InterPro" id="IPR032307">
    <property type="entry name" value="PepSY_TM-like_2"/>
</dbReference>
<reference evidence="2 3" key="1">
    <citation type="submission" date="2024-01" db="EMBL/GenBank/DDBJ databases">
        <title>Horizontal gene transfer in Aeromonas trota.</title>
        <authorList>
            <person name="Otero Olarra J.E."/>
            <person name="Perez Valdespino A."/>
        </authorList>
    </citation>
    <scope>NUCLEOTIDE SEQUENCE [LARGE SCALE GENOMIC DNA]</scope>
    <source>
        <strain evidence="2 3">9.1</strain>
    </source>
</reference>
<dbReference type="Proteomes" id="UP001491613">
    <property type="component" value="Unassembled WGS sequence"/>
</dbReference>
<protein>
    <submittedName>
        <fullName evidence="2">PepSY-associated TM helix domain-containing protein</fullName>
    </submittedName>
</protein>
<keyword evidence="3" id="KW-1185">Reference proteome</keyword>
<feature type="transmembrane region" description="Helical" evidence="1">
    <location>
        <begin position="205"/>
        <end position="225"/>
    </location>
</feature>
<evidence type="ECO:0000313" key="2">
    <source>
        <dbReference type="EMBL" id="MEL3920077.1"/>
    </source>
</evidence>
<keyword evidence="1" id="KW-1133">Transmembrane helix</keyword>
<proteinExistence type="predicted"/>
<feature type="transmembrane region" description="Helical" evidence="1">
    <location>
        <begin position="178"/>
        <end position="199"/>
    </location>
</feature>
<sequence length="226" mass="25148">MTQTHWPAYAGQFFMTRHTMKRHRLPLHNNKWVRRLHAWAGFFTLTLMLLYGLTGLWLQHRAVLPIPGPHTDKSSEEIVLDAPLTSPEVLQSLLRQRYPDGFDEGRAMITPAQTLPTPTGSLTLPARWEMRSVTLTQSVAASYVEGTLLVRTELQQANFAASLNRLHRGMGTGLGWQLFGDLAALALLLLALTSLFMWTKLHGKPGILVLMTLAGTLGTLLFALLG</sequence>
<evidence type="ECO:0000313" key="3">
    <source>
        <dbReference type="Proteomes" id="UP001491613"/>
    </source>
</evidence>
<dbReference type="PANTHER" id="PTHR40115">
    <property type="entry name" value="INNER MEMBRANE PROTEIN WITH PEPSY TM HELIX"/>
    <property type="match status" value="1"/>
</dbReference>
<organism evidence="2 3">
    <name type="scientific">Aeromonas enteropelogenes</name>
    <name type="common">Aeromonas trota</name>
    <dbReference type="NCBI Taxonomy" id="29489"/>
    <lineage>
        <taxon>Bacteria</taxon>
        <taxon>Pseudomonadati</taxon>
        <taxon>Pseudomonadota</taxon>
        <taxon>Gammaproteobacteria</taxon>
        <taxon>Aeromonadales</taxon>
        <taxon>Aeromonadaceae</taxon>
        <taxon>Aeromonas</taxon>
    </lineage>
</organism>
<keyword evidence="1" id="KW-0472">Membrane</keyword>
<dbReference type="EMBL" id="JAZDDP010000004">
    <property type="protein sequence ID" value="MEL3920077.1"/>
    <property type="molecule type" value="Genomic_DNA"/>
</dbReference>
<dbReference type="PANTHER" id="PTHR40115:SF1">
    <property type="entry name" value="INNER MEMBRANE PROTEIN WITH PEPSY TM HELIX"/>
    <property type="match status" value="1"/>
</dbReference>
<accession>A0ABU9JBU6</accession>
<dbReference type="Pfam" id="PF16357">
    <property type="entry name" value="PepSY_TM_like_2"/>
    <property type="match status" value="1"/>
</dbReference>
<name>A0ABU9JBU6_AEREN</name>
<dbReference type="RefSeq" id="WP_342017552.1">
    <property type="nucleotide sequence ID" value="NZ_JAVTII010000004.1"/>
</dbReference>
<feature type="transmembrane region" description="Helical" evidence="1">
    <location>
        <begin position="36"/>
        <end position="58"/>
    </location>
</feature>